<evidence type="ECO:0000256" key="2">
    <source>
        <dbReference type="ARBA" id="ARBA00022448"/>
    </source>
</evidence>
<dbReference type="EMBL" id="AAOE01000002">
    <property type="protein sequence ID" value="EAR10846.1"/>
    <property type="molecule type" value="Genomic_DNA"/>
</dbReference>
<feature type="transmembrane region" description="Helical" evidence="7">
    <location>
        <begin position="288"/>
        <end position="307"/>
    </location>
</feature>
<gene>
    <name evidence="8" type="ORF">MED297_10061</name>
</gene>
<feature type="transmembrane region" description="Helical" evidence="7">
    <location>
        <begin position="76"/>
        <end position="105"/>
    </location>
</feature>
<dbReference type="GO" id="GO:0042910">
    <property type="term" value="F:xenobiotic transmembrane transporter activity"/>
    <property type="evidence" value="ECO:0007669"/>
    <property type="project" value="InterPro"/>
</dbReference>
<evidence type="ECO:0000313" key="9">
    <source>
        <dbReference type="Proteomes" id="UP000005953"/>
    </source>
</evidence>
<evidence type="ECO:0000313" key="8">
    <source>
        <dbReference type="EMBL" id="EAR10846.1"/>
    </source>
</evidence>
<dbReference type="HOGENOM" id="CLU_012893_5_3_6"/>
<dbReference type="InterPro" id="IPR002528">
    <property type="entry name" value="MATE_fam"/>
</dbReference>
<feature type="transmembrane region" description="Helical" evidence="7">
    <location>
        <begin position="345"/>
        <end position="366"/>
    </location>
</feature>
<dbReference type="Proteomes" id="UP000005953">
    <property type="component" value="Unassembled WGS sequence"/>
</dbReference>
<dbReference type="STRING" id="314283.MED297_10061"/>
<name>A4BA90_9GAMM</name>
<dbReference type="PIRSF" id="PIRSF006603">
    <property type="entry name" value="DinF"/>
    <property type="match status" value="1"/>
</dbReference>
<evidence type="ECO:0000256" key="6">
    <source>
        <dbReference type="ARBA" id="ARBA00023136"/>
    </source>
</evidence>
<keyword evidence="6 7" id="KW-0472">Membrane</keyword>
<feature type="transmembrane region" description="Helical" evidence="7">
    <location>
        <begin position="382"/>
        <end position="404"/>
    </location>
</feature>
<dbReference type="CDD" id="cd13134">
    <property type="entry name" value="MATE_like_8"/>
    <property type="match status" value="1"/>
</dbReference>
<evidence type="ECO:0000256" key="7">
    <source>
        <dbReference type="SAM" id="Phobius"/>
    </source>
</evidence>
<keyword evidence="5 7" id="KW-1133">Transmembrane helix</keyword>
<feature type="transmembrane region" description="Helical" evidence="7">
    <location>
        <begin position="47"/>
        <end position="70"/>
    </location>
</feature>
<feature type="transmembrane region" description="Helical" evidence="7">
    <location>
        <begin position="194"/>
        <end position="213"/>
    </location>
</feature>
<dbReference type="GO" id="GO:0005886">
    <property type="term" value="C:plasma membrane"/>
    <property type="evidence" value="ECO:0007669"/>
    <property type="project" value="UniProtKB-SubCell"/>
</dbReference>
<proteinExistence type="predicted"/>
<feature type="transmembrane region" description="Helical" evidence="7">
    <location>
        <begin position="125"/>
        <end position="143"/>
    </location>
</feature>
<keyword evidence="3" id="KW-1003">Cell membrane</keyword>
<dbReference type="Pfam" id="PF01554">
    <property type="entry name" value="MatE"/>
    <property type="match status" value="2"/>
</dbReference>
<sequence>MNSLLTVNRNLIYTTCRTNENGYNPIPFVFGGSAMTTLNQRMNIRTIVWPIFIEHLIRMSLMTVDVFMLARYSDDAVAAVGLTGHFIFFLVLAYMIVSSGSAILIGQHLGADNNKQALDYAHSGLFLSLVAGIAVGALFFFGARHFIALYDLAPQVEIFANQYALIVGTLSIGMSISVVLSTTLRAYGFSRSPMLIQMAAGGVNVLGNYFALYPPFGLPQAGVPGVAVATVCSQLFSASLCFWIIKRHRIGLSFRRSLRSDKSKLKDILKLGLPNAGEGLSYNMAQMAIMFFVAQLGTAALAAVAIAQTLSRFMFVFAMSIGNGTQILSSYLVGQGRIQELKSKVNRYWMVGTTVSFAMAALIALFREPVAAFFSTDPDTQLLIGTLVLVSMLLEPGRAVNLIVIQGLKGSGDVVFPVKMGIACMWGVGVLFAYLLGIHWSFGVAGVWIGVAMDEWIRGLVMIVRWQREKWTRMKRIEKIPPAAVLAETLD</sequence>
<keyword evidence="4 7" id="KW-0812">Transmembrane</keyword>
<dbReference type="InterPro" id="IPR047135">
    <property type="entry name" value="YsiQ"/>
</dbReference>
<dbReference type="InterPro" id="IPR048279">
    <property type="entry name" value="MdtK-like"/>
</dbReference>
<dbReference type="PANTHER" id="PTHR42925:SF1">
    <property type="entry name" value="VIRULENCE FACTOR MVIN"/>
    <property type="match status" value="1"/>
</dbReference>
<dbReference type="AlphaFoldDB" id="A4BA90"/>
<feature type="transmembrane region" description="Helical" evidence="7">
    <location>
        <begin position="163"/>
        <end position="182"/>
    </location>
</feature>
<feature type="transmembrane region" description="Helical" evidence="7">
    <location>
        <begin position="442"/>
        <end position="466"/>
    </location>
</feature>
<feature type="transmembrane region" description="Helical" evidence="7">
    <location>
        <begin position="416"/>
        <end position="436"/>
    </location>
</feature>
<evidence type="ECO:0000256" key="1">
    <source>
        <dbReference type="ARBA" id="ARBA00004429"/>
    </source>
</evidence>
<feature type="transmembrane region" description="Helical" evidence="7">
    <location>
        <begin position="313"/>
        <end position="333"/>
    </location>
</feature>
<keyword evidence="9" id="KW-1185">Reference proteome</keyword>
<protein>
    <submittedName>
        <fullName evidence="8">Na+-driven multidrug efflux pump</fullName>
    </submittedName>
</protein>
<evidence type="ECO:0000256" key="3">
    <source>
        <dbReference type="ARBA" id="ARBA00022475"/>
    </source>
</evidence>
<dbReference type="GO" id="GO:0015297">
    <property type="term" value="F:antiporter activity"/>
    <property type="evidence" value="ECO:0007669"/>
    <property type="project" value="InterPro"/>
</dbReference>
<keyword evidence="2" id="KW-0813">Transport</keyword>
<comment type="caution">
    <text evidence="8">The sequence shown here is derived from an EMBL/GenBank/DDBJ whole genome shotgun (WGS) entry which is preliminary data.</text>
</comment>
<organism evidence="8 9">
    <name type="scientific">Reinekea blandensis MED297</name>
    <dbReference type="NCBI Taxonomy" id="314283"/>
    <lineage>
        <taxon>Bacteria</taxon>
        <taxon>Pseudomonadati</taxon>
        <taxon>Pseudomonadota</taxon>
        <taxon>Gammaproteobacteria</taxon>
        <taxon>Oceanospirillales</taxon>
        <taxon>Saccharospirillaceae</taxon>
        <taxon>Reinekea</taxon>
    </lineage>
</organism>
<reference evidence="8 9" key="1">
    <citation type="submission" date="2006-02" db="EMBL/GenBank/DDBJ databases">
        <authorList>
            <person name="Pinhassi J."/>
            <person name="Pedros-Alio C."/>
            <person name="Ferriera S."/>
            <person name="Johnson J."/>
            <person name="Kravitz S."/>
            <person name="Halpern A."/>
            <person name="Remington K."/>
            <person name="Beeson K."/>
            <person name="Tran B."/>
            <person name="Rogers Y.-H."/>
            <person name="Friedman R."/>
            <person name="Venter J.C."/>
        </authorList>
    </citation>
    <scope>NUCLEOTIDE SEQUENCE [LARGE SCALE GENOMIC DNA]</scope>
    <source>
        <strain evidence="8 9">MED297</strain>
    </source>
</reference>
<dbReference type="PANTHER" id="PTHR42925">
    <property type="entry name" value="MULTIDRUG AND TOXIN EFFLUX PROTEIN MATE FAMILY"/>
    <property type="match status" value="1"/>
</dbReference>
<comment type="subcellular location">
    <subcellularLocation>
        <location evidence="1">Cell inner membrane</location>
        <topology evidence="1">Multi-pass membrane protein</topology>
    </subcellularLocation>
</comment>
<accession>A4BA90</accession>
<feature type="transmembrane region" description="Helical" evidence="7">
    <location>
        <begin position="225"/>
        <end position="245"/>
    </location>
</feature>
<evidence type="ECO:0000256" key="4">
    <source>
        <dbReference type="ARBA" id="ARBA00022692"/>
    </source>
</evidence>
<dbReference type="NCBIfam" id="TIGR00797">
    <property type="entry name" value="matE"/>
    <property type="match status" value="1"/>
</dbReference>
<evidence type="ECO:0000256" key="5">
    <source>
        <dbReference type="ARBA" id="ARBA00022989"/>
    </source>
</evidence>